<feature type="domain" description="Gp5/Type VI secretion system Vgr C-terminal trimerisation" evidence="3">
    <location>
        <begin position="469"/>
        <end position="580"/>
    </location>
</feature>
<dbReference type="SUPFAM" id="SSF69279">
    <property type="entry name" value="Phage tail proteins"/>
    <property type="match status" value="2"/>
</dbReference>
<evidence type="ECO:0000259" key="3">
    <source>
        <dbReference type="Pfam" id="PF22178"/>
    </source>
</evidence>
<evidence type="ECO:0000256" key="1">
    <source>
        <dbReference type="ARBA" id="ARBA00005558"/>
    </source>
</evidence>
<accession>A0ABQ6A2Y6</accession>
<dbReference type="Gene3D" id="2.40.50.230">
    <property type="entry name" value="Gp5 N-terminal domain"/>
    <property type="match status" value="1"/>
</dbReference>
<feature type="domain" description="Gp5/Type VI secretion system Vgr protein OB-fold" evidence="2">
    <location>
        <begin position="384"/>
        <end position="453"/>
    </location>
</feature>
<evidence type="ECO:0000259" key="2">
    <source>
        <dbReference type="Pfam" id="PF04717"/>
    </source>
</evidence>
<gene>
    <name evidence="4" type="ORF">GCM10010909_03450</name>
</gene>
<comment type="caution">
    <text evidence="4">The sequence shown here is derived from an EMBL/GenBank/DDBJ whole genome shotgun (WGS) entry which is preliminary data.</text>
</comment>
<dbReference type="InterPro" id="IPR006533">
    <property type="entry name" value="T6SS_Vgr_RhsGE"/>
</dbReference>
<dbReference type="Gene3D" id="2.30.110.50">
    <property type="match status" value="1"/>
</dbReference>
<dbReference type="NCBIfam" id="TIGR03361">
    <property type="entry name" value="VI_Rhs_Vgr"/>
    <property type="match status" value="1"/>
</dbReference>
<name>A0ABQ6A2Y6_9PROT</name>
<dbReference type="InterPro" id="IPR017847">
    <property type="entry name" value="T6SS_RhsGE_Vgr_subset"/>
</dbReference>
<sequence length="647" mass="69470">MSATIDILSITTPLPATSFGVSGISGEEELNRPFSYTVSLHSGTALLDPNSLLDQPVTITLANPEGHGRYISGIVSSVRQMPYASNALWRYQLTVVPKLWFLGQTQDCRFYQKMTVPDIMAVIFGKFNVTYTSKLQNTYTARDYTVQFNESYLDFVQRMLEDEGIFYFFTHDASGHTLILADSNTAFQPITLPSVILDQTGQGFGTMNTWEQTDSTAIGSVRVDDYRMDTNSLAPGAITGTETTVLKASAANQRTHYTWPAVRGTTQDAQARAKWRMLAAEAAAQTLSGSGQMPHFISGGKFSLTNDPLNNGDPSDYIIHSVSYQVSDTSDGSSGSGGSSIAMSCRAIPAATPYRAEPTVAPPIMSGLYSAKVIGASSEEIYTDTDDFGRIQVQFPADNQGDITTEKTLWVRVVQSWAGNNWGMQFIPRIGMEVAIAFMEGDVNHPVAVGCLYNSDNSPTFAAADKNKSGLRTHSTKGGGTSNFNELSFDDTMGSEVFFLHAEKDYKLEVEHDQTLTIQNDRNLTVTKDETVKIDGKKTDTVKGDHTLTVSEGNLSTTVSQGNESLTVSTGSISHTAGQSITLQVGGNTLVINTSGITLTVGANSVQLSESGVTINGIQVNITGQASTGVTGTGMLNLTGGLVNINS</sequence>
<dbReference type="EMBL" id="BSOS01000006">
    <property type="protein sequence ID" value="GLR65667.1"/>
    <property type="molecule type" value="Genomic_DNA"/>
</dbReference>
<dbReference type="Pfam" id="PF22178">
    <property type="entry name" value="Gp5_trimer_C"/>
    <property type="match status" value="1"/>
</dbReference>
<protein>
    <submittedName>
        <fullName evidence="4">Type VI secretion protein</fullName>
    </submittedName>
</protein>
<dbReference type="InterPro" id="IPR037026">
    <property type="entry name" value="Vgr_OB-fold_dom_sf"/>
</dbReference>
<dbReference type="InterPro" id="IPR054030">
    <property type="entry name" value="Gp5_Vgr_C"/>
</dbReference>
<dbReference type="Proteomes" id="UP001156641">
    <property type="component" value="Unassembled WGS sequence"/>
</dbReference>
<proteinExistence type="inferred from homology"/>
<organism evidence="4 5">
    <name type="scientific">Acidocella aquatica</name>
    <dbReference type="NCBI Taxonomy" id="1922313"/>
    <lineage>
        <taxon>Bacteria</taxon>
        <taxon>Pseudomonadati</taxon>
        <taxon>Pseudomonadota</taxon>
        <taxon>Alphaproteobacteria</taxon>
        <taxon>Acetobacterales</taxon>
        <taxon>Acidocellaceae</taxon>
        <taxon>Acidocella</taxon>
    </lineage>
</organism>
<evidence type="ECO:0000313" key="5">
    <source>
        <dbReference type="Proteomes" id="UP001156641"/>
    </source>
</evidence>
<dbReference type="Pfam" id="PF05954">
    <property type="entry name" value="Phage_GPD"/>
    <property type="match status" value="1"/>
</dbReference>
<dbReference type="Gene3D" id="3.55.50.10">
    <property type="entry name" value="Baseplate protein-like domains"/>
    <property type="match status" value="1"/>
</dbReference>
<evidence type="ECO:0000313" key="4">
    <source>
        <dbReference type="EMBL" id="GLR65667.1"/>
    </source>
</evidence>
<dbReference type="Pfam" id="PF04717">
    <property type="entry name" value="Phage_base_V"/>
    <property type="match status" value="1"/>
</dbReference>
<comment type="similarity">
    <text evidence="1">Belongs to the VgrG protein family.</text>
</comment>
<dbReference type="NCBIfam" id="TIGR01646">
    <property type="entry name" value="vgr_GE"/>
    <property type="match status" value="1"/>
</dbReference>
<dbReference type="Gene3D" id="4.10.220.110">
    <property type="match status" value="1"/>
</dbReference>
<dbReference type="RefSeq" id="WP_284256178.1">
    <property type="nucleotide sequence ID" value="NZ_BSOS01000006.1"/>
</dbReference>
<dbReference type="SUPFAM" id="SSF69255">
    <property type="entry name" value="gp5 N-terminal domain-like"/>
    <property type="match status" value="1"/>
</dbReference>
<reference evidence="5" key="1">
    <citation type="journal article" date="2019" name="Int. J. Syst. Evol. Microbiol.">
        <title>The Global Catalogue of Microorganisms (GCM) 10K type strain sequencing project: providing services to taxonomists for standard genome sequencing and annotation.</title>
        <authorList>
            <consortium name="The Broad Institute Genomics Platform"/>
            <consortium name="The Broad Institute Genome Sequencing Center for Infectious Disease"/>
            <person name="Wu L."/>
            <person name="Ma J."/>
        </authorList>
    </citation>
    <scope>NUCLEOTIDE SEQUENCE [LARGE SCALE GENOMIC DNA]</scope>
    <source>
        <strain evidence="5">NBRC 112502</strain>
    </source>
</reference>
<dbReference type="SUPFAM" id="SSF69349">
    <property type="entry name" value="Phage fibre proteins"/>
    <property type="match status" value="1"/>
</dbReference>
<keyword evidence="5" id="KW-1185">Reference proteome</keyword>
<dbReference type="InterPro" id="IPR006531">
    <property type="entry name" value="Gp5/Vgr_OB"/>
</dbReference>